<feature type="domain" description="Sodium/calcium exchanger membrane region" evidence="6">
    <location>
        <begin position="179"/>
        <end position="322"/>
    </location>
</feature>
<dbReference type="NCBIfam" id="TIGR00367">
    <property type="entry name" value="calcium/sodium antiporter"/>
    <property type="match status" value="1"/>
</dbReference>
<dbReference type="Gene3D" id="1.20.1420.30">
    <property type="entry name" value="NCX, central ion-binding region"/>
    <property type="match status" value="2"/>
</dbReference>
<dbReference type="RefSeq" id="WP_306824836.1">
    <property type="nucleotide sequence ID" value="NZ_JAUSQM010000001.1"/>
</dbReference>
<dbReference type="InterPro" id="IPR004481">
    <property type="entry name" value="K/Na/Ca-exchanger"/>
</dbReference>
<keyword evidence="2 5" id="KW-0812">Transmembrane</keyword>
<feature type="transmembrane region" description="Helical" evidence="5">
    <location>
        <begin position="244"/>
        <end position="267"/>
    </location>
</feature>
<evidence type="ECO:0000313" key="8">
    <source>
        <dbReference type="Proteomes" id="UP001240447"/>
    </source>
</evidence>
<dbReference type="Pfam" id="PF01699">
    <property type="entry name" value="Na_Ca_ex"/>
    <property type="match status" value="2"/>
</dbReference>
<accession>A0ABT9NLU0</accession>
<dbReference type="InterPro" id="IPR004837">
    <property type="entry name" value="NaCa_Exmemb"/>
</dbReference>
<organism evidence="7 8">
    <name type="scientific">Nocardioides massiliensis</name>
    <dbReference type="NCBI Taxonomy" id="1325935"/>
    <lineage>
        <taxon>Bacteria</taxon>
        <taxon>Bacillati</taxon>
        <taxon>Actinomycetota</taxon>
        <taxon>Actinomycetes</taxon>
        <taxon>Propionibacteriales</taxon>
        <taxon>Nocardioidaceae</taxon>
        <taxon>Nocardioides</taxon>
    </lineage>
</organism>
<feature type="transmembrane region" description="Helical" evidence="5">
    <location>
        <begin position="307"/>
        <end position="326"/>
    </location>
</feature>
<reference evidence="7 8" key="1">
    <citation type="submission" date="2023-07" db="EMBL/GenBank/DDBJ databases">
        <title>Sequencing the genomes of 1000 actinobacteria strains.</title>
        <authorList>
            <person name="Klenk H.-P."/>
        </authorList>
    </citation>
    <scope>NUCLEOTIDE SEQUENCE [LARGE SCALE GENOMIC DNA]</scope>
    <source>
        <strain evidence="7 8">GD13</strain>
    </source>
</reference>
<evidence type="ECO:0000256" key="3">
    <source>
        <dbReference type="ARBA" id="ARBA00022989"/>
    </source>
</evidence>
<gene>
    <name evidence="7" type="ORF">J2S59_000819</name>
</gene>
<dbReference type="InterPro" id="IPR044880">
    <property type="entry name" value="NCX_ion-bd_dom_sf"/>
</dbReference>
<evidence type="ECO:0000259" key="6">
    <source>
        <dbReference type="Pfam" id="PF01699"/>
    </source>
</evidence>
<feature type="domain" description="Sodium/calcium exchanger membrane region" evidence="6">
    <location>
        <begin position="6"/>
        <end position="145"/>
    </location>
</feature>
<evidence type="ECO:0000256" key="2">
    <source>
        <dbReference type="ARBA" id="ARBA00022692"/>
    </source>
</evidence>
<dbReference type="PANTHER" id="PTHR10846:SF8">
    <property type="entry name" value="INNER MEMBRANE PROTEIN YRBG"/>
    <property type="match status" value="1"/>
</dbReference>
<name>A0ABT9NLU0_9ACTN</name>
<evidence type="ECO:0000313" key="7">
    <source>
        <dbReference type="EMBL" id="MDP9821010.1"/>
    </source>
</evidence>
<feature type="transmembrane region" description="Helical" evidence="5">
    <location>
        <begin position="338"/>
        <end position="358"/>
    </location>
</feature>
<evidence type="ECO:0000256" key="5">
    <source>
        <dbReference type="SAM" id="Phobius"/>
    </source>
</evidence>
<feature type="transmembrane region" description="Helical" evidence="5">
    <location>
        <begin position="36"/>
        <end position="59"/>
    </location>
</feature>
<comment type="caution">
    <text evidence="7">The sequence shown here is derived from an EMBL/GenBank/DDBJ whole genome shotgun (WGS) entry which is preliminary data.</text>
</comment>
<feature type="transmembrane region" description="Helical" evidence="5">
    <location>
        <begin position="6"/>
        <end position="24"/>
    </location>
</feature>
<feature type="transmembrane region" description="Helical" evidence="5">
    <location>
        <begin position="282"/>
        <end position="300"/>
    </location>
</feature>
<feature type="transmembrane region" description="Helical" evidence="5">
    <location>
        <begin position="79"/>
        <end position="97"/>
    </location>
</feature>
<dbReference type="PANTHER" id="PTHR10846">
    <property type="entry name" value="SODIUM/POTASSIUM/CALCIUM EXCHANGER"/>
    <property type="match status" value="1"/>
</dbReference>
<feature type="transmembrane region" description="Helical" evidence="5">
    <location>
        <begin position="127"/>
        <end position="146"/>
    </location>
</feature>
<keyword evidence="8" id="KW-1185">Reference proteome</keyword>
<dbReference type="Proteomes" id="UP001240447">
    <property type="component" value="Unassembled WGS sequence"/>
</dbReference>
<sequence>MSVILLAGGVAGLVLLVVGGELLVRGGSALGVRLGLSPLVVGLTIVAFATSAPELAVSVGAALRDAPGLAVGNVVGSNIVNVLLVLGLAAVILPVAATSSLIRIDVPVLVAMSVLFLVLALDGSISTVDGMLLLAVLVLHTAWSVWSSRRQTRAPAVGPDAVAGSDVVPAEPRLGVPMAVLVIALGIAALLGGAELVVAAAREVATAFGLSDLVVGLTVVAIGTSLPELATSVIAAIRGEREIAIGNVVGSGIFNIGAVMGLTAIIAPSRVPVDPAAVNFDLPVMVLVAVVLLPLVFTGFEVARWEGVLLVAYFAAYVGYVLLDATGHDALPVLSGTLLWFALPLTLLLLVATTSYEVGRRRERAAARG</sequence>
<keyword evidence="3 5" id="KW-1133">Transmembrane helix</keyword>
<proteinExistence type="predicted"/>
<protein>
    <submittedName>
        <fullName evidence="7">Cation:H+ antiporter</fullName>
    </submittedName>
</protein>
<feature type="transmembrane region" description="Helical" evidence="5">
    <location>
        <begin position="213"/>
        <end position="237"/>
    </location>
</feature>
<feature type="transmembrane region" description="Helical" evidence="5">
    <location>
        <begin position="179"/>
        <end position="201"/>
    </location>
</feature>
<evidence type="ECO:0000256" key="4">
    <source>
        <dbReference type="ARBA" id="ARBA00023136"/>
    </source>
</evidence>
<comment type="subcellular location">
    <subcellularLocation>
        <location evidence="1">Membrane</location>
        <topology evidence="1">Multi-pass membrane protein</topology>
    </subcellularLocation>
</comment>
<dbReference type="EMBL" id="JAUSQM010000001">
    <property type="protein sequence ID" value="MDP9821010.1"/>
    <property type="molecule type" value="Genomic_DNA"/>
</dbReference>
<keyword evidence="4 5" id="KW-0472">Membrane</keyword>
<evidence type="ECO:0000256" key="1">
    <source>
        <dbReference type="ARBA" id="ARBA00004141"/>
    </source>
</evidence>